<keyword evidence="7 9" id="KW-0811">Translocation</keyword>
<dbReference type="Pfam" id="PF02416">
    <property type="entry name" value="TatA_B_E"/>
    <property type="match status" value="1"/>
</dbReference>
<keyword evidence="12" id="KW-1185">Reference proteome</keyword>
<comment type="function">
    <text evidence="9">Part of the twin-arginine translocation (Tat) system that transports large folded proteins containing a characteristic twin-arginine motif in their signal peptide across membranes. TatA could form the protein-conducting channel of the Tat system.</text>
</comment>
<keyword evidence="4 9" id="KW-0812">Transmembrane</keyword>
<dbReference type="EMBL" id="CP088295">
    <property type="protein sequence ID" value="UUY05238.1"/>
    <property type="molecule type" value="Genomic_DNA"/>
</dbReference>
<dbReference type="HAMAP" id="MF_00236">
    <property type="entry name" value="TatA_E"/>
    <property type="match status" value="1"/>
</dbReference>
<reference evidence="12" key="1">
    <citation type="submission" date="2021-11" db="EMBL/GenBank/DDBJ databases">
        <title>Cultivation dependent microbiological survey of springs from the worlds oldest radium mine currently devoted to the extraction of radon-saturated water.</title>
        <authorList>
            <person name="Kapinusova G."/>
            <person name="Smrhova T."/>
            <person name="Strejcek M."/>
            <person name="Suman J."/>
            <person name="Jani K."/>
            <person name="Pajer P."/>
            <person name="Uhlik O."/>
        </authorList>
    </citation>
    <scope>NUCLEOTIDE SEQUENCE [LARGE SCALE GENOMIC DNA]</scope>
    <source>
        <strain evidence="12">J379</strain>
    </source>
</reference>
<keyword evidence="3 9" id="KW-1003">Cell membrane</keyword>
<keyword evidence="6 9" id="KW-1133">Transmembrane helix</keyword>
<dbReference type="PANTHER" id="PTHR42982">
    <property type="entry name" value="SEC-INDEPENDENT PROTEIN TRANSLOCASE PROTEIN TATA"/>
    <property type="match status" value="1"/>
</dbReference>
<comment type="subunit">
    <text evidence="9">The Tat system comprises two distinct complexes: a TatABC complex, containing multiple copies of TatA, TatB and TatC subunits, and a separate TatA complex, containing only TatA subunits. Substrates initially bind to the TatABC complex, which probably triggers association of the separate TatA complex to form the active translocon.</text>
</comment>
<dbReference type="RefSeq" id="WP_353865697.1">
    <property type="nucleotide sequence ID" value="NZ_CP088295.1"/>
</dbReference>
<protein>
    <recommendedName>
        <fullName evidence="9">Sec-independent protein translocase protein TatA</fullName>
    </recommendedName>
</protein>
<feature type="compositionally biased region" description="Basic and acidic residues" evidence="10">
    <location>
        <begin position="55"/>
        <end position="68"/>
    </location>
</feature>
<name>A0ABY5PKM5_9ACTN</name>
<comment type="similarity">
    <text evidence="9">Belongs to the TatA/E family.</text>
</comment>
<evidence type="ECO:0000256" key="5">
    <source>
        <dbReference type="ARBA" id="ARBA00022927"/>
    </source>
</evidence>
<dbReference type="PANTHER" id="PTHR42982:SF1">
    <property type="entry name" value="SEC-INDEPENDENT PROTEIN TRANSLOCASE PROTEIN TATA"/>
    <property type="match status" value="1"/>
</dbReference>
<evidence type="ECO:0000256" key="6">
    <source>
        <dbReference type="ARBA" id="ARBA00022989"/>
    </source>
</evidence>
<comment type="subcellular location">
    <subcellularLocation>
        <location evidence="1 9">Cell membrane</location>
        <topology evidence="1 9">Single-pass membrane protein</topology>
    </subcellularLocation>
</comment>
<proteinExistence type="inferred from homology"/>
<organism evidence="11 12">
    <name type="scientific">Svornostia abyssi</name>
    <dbReference type="NCBI Taxonomy" id="2898438"/>
    <lineage>
        <taxon>Bacteria</taxon>
        <taxon>Bacillati</taxon>
        <taxon>Actinomycetota</taxon>
        <taxon>Thermoleophilia</taxon>
        <taxon>Solirubrobacterales</taxon>
        <taxon>Baekduiaceae</taxon>
        <taxon>Svornostia</taxon>
    </lineage>
</organism>
<keyword evidence="2 9" id="KW-0813">Transport</keyword>
<evidence type="ECO:0000256" key="9">
    <source>
        <dbReference type="HAMAP-Rule" id="MF_00236"/>
    </source>
</evidence>
<keyword evidence="5 9" id="KW-0653">Protein transport</keyword>
<evidence type="ECO:0000313" key="11">
    <source>
        <dbReference type="EMBL" id="UUY05238.1"/>
    </source>
</evidence>
<evidence type="ECO:0000256" key="1">
    <source>
        <dbReference type="ARBA" id="ARBA00004162"/>
    </source>
</evidence>
<evidence type="ECO:0000256" key="3">
    <source>
        <dbReference type="ARBA" id="ARBA00022475"/>
    </source>
</evidence>
<keyword evidence="8 9" id="KW-0472">Membrane</keyword>
<evidence type="ECO:0000256" key="4">
    <source>
        <dbReference type="ARBA" id="ARBA00022692"/>
    </source>
</evidence>
<evidence type="ECO:0000313" key="12">
    <source>
        <dbReference type="Proteomes" id="UP001058860"/>
    </source>
</evidence>
<evidence type="ECO:0000256" key="2">
    <source>
        <dbReference type="ARBA" id="ARBA00022448"/>
    </source>
</evidence>
<dbReference type="InterPro" id="IPR006312">
    <property type="entry name" value="TatA/E"/>
</dbReference>
<sequence length="68" mass="7402">MELIIVLAIALLVLGPKRLPQVGRQLGSGMREFKGAITGGTEKLASHYDDEDEDHTTHTRREAVTTSA</sequence>
<evidence type="ECO:0000256" key="10">
    <source>
        <dbReference type="SAM" id="MobiDB-lite"/>
    </source>
</evidence>
<evidence type="ECO:0000256" key="8">
    <source>
        <dbReference type="ARBA" id="ARBA00023136"/>
    </source>
</evidence>
<dbReference type="InterPro" id="IPR003369">
    <property type="entry name" value="TatA/B/E"/>
</dbReference>
<accession>A0ABY5PKM5</accession>
<dbReference type="Proteomes" id="UP001058860">
    <property type="component" value="Chromosome"/>
</dbReference>
<dbReference type="Gene3D" id="1.20.5.3310">
    <property type="match status" value="1"/>
</dbReference>
<feature type="region of interest" description="Disordered" evidence="10">
    <location>
        <begin position="46"/>
        <end position="68"/>
    </location>
</feature>
<evidence type="ECO:0000256" key="7">
    <source>
        <dbReference type="ARBA" id="ARBA00023010"/>
    </source>
</evidence>
<gene>
    <name evidence="9" type="primary">tatA</name>
    <name evidence="11" type="ORF">LRS13_06875</name>
</gene>